<dbReference type="EMBL" id="AMGV01000018">
    <property type="protein sequence ID" value="KEF52255.1"/>
    <property type="molecule type" value="Genomic_DNA"/>
</dbReference>
<keyword evidence="4" id="KW-1185">Reference proteome</keyword>
<proteinExistence type="inferred from homology"/>
<dbReference type="OrthoDB" id="10254221at2759"/>
<dbReference type="Proteomes" id="UP000027920">
    <property type="component" value="Unassembled WGS sequence"/>
</dbReference>
<dbReference type="CDD" id="cd05233">
    <property type="entry name" value="SDR_c"/>
    <property type="match status" value="1"/>
</dbReference>
<dbReference type="GO" id="GO:0016491">
    <property type="term" value="F:oxidoreductase activity"/>
    <property type="evidence" value="ECO:0007669"/>
    <property type="project" value="UniProtKB-KW"/>
</dbReference>
<dbReference type="STRING" id="1182545.A0A072P9M3"/>
<dbReference type="HOGENOM" id="CLU_078552_0_0_1"/>
<name>A0A072P9M3_9EURO</name>
<dbReference type="Gene3D" id="3.40.50.720">
    <property type="entry name" value="NAD(P)-binding Rossmann-like Domain"/>
    <property type="match status" value="1"/>
</dbReference>
<evidence type="ECO:0000313" key="4">
    <source>
        <dbReference type="Proteomes" id="UP000027920"/>
    </source>
</evidence>
<dbReference type="PANTHER" id="PTHR43669:SF3">
    <property type="entry name" value="ALCOHOL DEHYDROGENASE, PUTATIVE (AFU_ORTHOLOGUE AFUA_3G03445)-RELATED"/>
    <property type="match status" value="1"/>
</dbReference>
<dbReference type="PANTHER" id="PTHR43669">
    <property type="entry name" value="5-KETO-D-GLUCONATE 5-REDUCTASE"/>
    <property type="match status" value="1"/>
</dbReference>
<dbReference type="GeneID" id="25286393"/>
<evidence type="ECO:0000256" key="2">
    <source>
        <dbReference type="ARBA" id="ARBA00023002"/>
    </source>
</evidence>
<dbReference type="AlphaFoldDB" id="A0A072P9M3"/>
<gene>
    <name evidence="3" type="ORF">A1O9_11495</name>
</gene>
<dbReference type="VEuPathDB" id="FungiDB:A1O9_11495"/>
<reference evidence="3 4" key="1">
    <citation type="submission" date="2013-03" db="EMBL/GenBank/DDBJ databases">
        <title>The Genome Sequence of Exophiala aquamarina CBS 119918.</title>
        <authorList>
            <consortium name="The Broad Institute Genomics Platform"/>
            <person name="Cuomo C."/>
            <person name="de Hoog S."/>
            <person name="Gorbushina A."/>
            <person name="Walker B."/>
            <person name="Young S.K."/>
            <person name="Zeng Q."/>
            <person name="Gargeya S."/>
            <person name="Fitzgerald M."/>
            <person name="Haas B."/>
            <person name="Abouelleil A."/>
            <person name="Allen A.W."/>
            <person name="Alvarado L."/>
            <person name="Arachchi H.M."/>
            <person name="Berlin A.M."/>
            <person name="Chapman S.B."/>
            <person name="Gainer-Dewar J."/>
            <person name="Goldberg J."/>
            <person name="Griggs A."/>
            <person name="Gujja S."/>
            <person name="Hansen M."/>
            <person name="Howarth C."/>
            <person name="Imamovic A."/>
            <person name="Ireland A."/>
            <person name="Larimer J."/>
            <person name="McCowan C."/>
            <person name="Murphy C."/>
            <person name="Pearson M."/>
            <person name="Poon T.W."/>
            <person name="Priest M."/>
            <person name="Roberts A."/>
            <person name="Saif S."/>
            <person name="Shea T."/>
            <person name="Sisk P."/>
            <person name="Sykes S."/>
            <person name="Wortman J."/>
            <person name="Nusbaum C."/>
            <person name="Birren B."/>
        </authorList>
    </citation>
    <scope>NUCLEOTIDE SEQUENCE [LARGE SCALE GENOMIC DNA]</scope>
    <source>
        <strain evidence="3 4">CBS 119918</strain>
    </source>
</reference>
<evidence type="ECO:0008006" key="5">
    <source>
        <dbReference type="Google" id="ProtNLM"/>
    </source>
</evidence>
<keyword evidence="2" id="KW-0560">Oxidoreductase</keyword>
<protein>
    <recommendedName>
        <fullName evidence="5">NmrA-like domain-containing protein</fullName>
    </recommendedName>
</protein>
<comment type="caution">
    <text evidence="3">The sequence shown here is derived from an EMBL/GenBank/DDBJ whole genome shotgun (WGS) entry which is preliminary data.</text>
</comment>
<dbReference type="InterPro" id="IPR036291">
    <property type="entry name" value="NAD(P)-bd_dom_sf"/>
</dbReference>
<sequence length="251" mass="27816">MERVLVVGATGNIGVSVVIGALKANREVLAIVRNQVAAEKLYHHAGTRTGITTVEADVTTENGVQNVVDRVRAGEFPAFQHVYVSVGAFNPQTPIYKVEFDYYRETMRINSECAFYAYRATIPFLVEQGDANATWTLVTGGAGNQGIGGVTGISQGALYSLAAVACRELQKTNIRFNEAYLDYRVEYDENCEGEVNKWKMKASDYARIYEQILTHKDINACRVITESPRDVQTIRYEKKLAGLNTANSWGQ</sequence>
<evidence type="ECO:0000256" key="1">
    <source>
        <dbReference type="ARBA" id="ARBA00006484"/>
    </source>
</evidence>
<evidence type="ECO:0000313" key="3">
    <source>
        <dbReference type="EMBL" id="KEF52255.1"/>
    </source>
</evidence>
<organism evidence="3 4">
    <name type="scientific">Exophiala aquamarina CBS 119918</name>
    <dbReference type="NCBI Taxonomy" id="1182545"/>
    <lineage>
        <taxon>Eukaryota</taxon>
        <taxon>Fungi</taxon>
        <taxon>Dikarya</taxon>
        <taxon>Ascomycota</taxon>
        <taxon>Pezizomycotina</taxon>
        <taxon>Eurotiomycetes</taxon>
        <taxon>Chaetothyriomycetidae</taxon>
        <taxon>Chaetothyriales</taxon>
        <taxon>Herpotrichiellaceae</taxon>
        <taxon>Exophiala</taxon>
    </lineage>
</organism>
<dbReference type="SUPFAM" id="SSF51735">
    <property type="entry name" value="NAD(P)-binding Rossmann-fold domains"/>
    <property type="match status" value="1"/>
</dbReference>
<dbReference type="RefSeq" id="XP_013254845.1">
    <property type="nucleotide sequence ID" value="XM_013399391.1"/>
</dbReference>
<dbReference type="InterPro" id="IPR002347">
    <property type="entry name" value="SDR_fam"/>
</dbReference>
<dbReference type="Pfam" id="PF00106">
    <property type="entry name" value="adh_short"/>
    <property type="match status" value="1"/>
</dbReference>
<comment type="similarity">
    <text evidence="1">Belongs to the short-chain dehydrogenases/reductases (SDR) family.</text>
</comment>
<accession>A0A072P9M3</accession>